<keyword evidence="2" id="KW-1185">Reference proteome</keyword>
<evidence type="ECO:0000313" key="2">
    <source>
        <dbReference type="Proteomes" id="UP000647172"/>
    </source>
</evidence>
<name>A0A919MJY6_9ACTN</name>
<reference evidence="1" key="1">
    <citation type="submission" date="2021-01" db="EMBL/GenBank/DDBJ databases">
        <title>Whole genome shotgun sequence of Actinoplanes nipponensis NBRC 14063.</title>
        <authorList>
            <person name="Komaki H."/>
            <person name="Tamura T."/>
        </authorList>
    </citation>
    <scope>NUCLEOTIDE SEQUENCE</scope>
    <source>
        <strain evidence="1">NBRC 14063</strain>
    </source>
</reference>
<dbReference type="EMBL" id="BOMQ01000018">
    <property type="protein sequence ID" value="GIE47946.1"/>
    <property type="molecule type" value="Genomic_DNA"/>
</dbReference>
<evidence type="ECO:0000313" key="1">
    <source>
        <dbReference type="EMBL" id="GIE47946.1"/>
    </source>
</evidence>
<sequence>MFPRDEDGRRSGSALGRAVVADALRVTDPAAAAAAERESDWRTGYLRHFRALVEAGLDGGYDIARAGLASVHSRMRVTRDAEDIPLGEVFTAPAEPLGTVTVHGEGKPERELVLPYRGELLRGDGLRRQLDRWVEQGTIEASCAEAVREVAAEPDWLDLSDQRLVVLGAGAEMGPLPAVLAWGGTVAGIDLPRPEVWARVAATARRSAGTLIAPGATVEGAGVDLLTGLPAAARWLLGIEGRLVLGNYVYAPGAAYPRLSAAVDALAGHVQRERPGTALAFLATPTDAFAVPADAVEQATARYRERPAAARMLATVSGGRLLRPNYPPGADPGLADSLVPQQGPNYALAKRIQRWRASVARQEGTTVSFAVAPPTRTRSVTSNRLLAAAYAGAHLFGAEIFAPETSNRLMAVLLVHQLRKPRPAAPVVWTDEAIGAAHGGLWRVAYQPRTALGLAAVRGLPAALRRS</sequence>
<proteinExistence type="predicted"/>
<dbReference type="Proteomes" id="UP000647172">
    <property type="component" value="Unassembled WGS sequence"/>
</dbReference>
<dbReference type="AlphaFoldDB" id="A0A919MJY6"/>
<organism evidence="1 2">
    <name type="scientific">Actinoplanes nipponensis</name>
    <dbReference type="NCBI Taxonomy" id="135950"/>
    <lineage>
        <taxon>Bacteria</taxon>
        <taxon>Bacillati</taxon>
        <taxon>Actinomycetota</taxon>
        <taxon>Actinomycetes</taxon>
        <taxon>Micromonosporales</taxon>
        <taxon>Micromonosporaceae</taxon>
        <taxon>Actinoplanes</taxon>
    </lineage>
</organism>
<accession>A0A919MJY6</accession>
<gene>
    <name evidence="1" type="ORF">Ani05nite_14800</name>
</gene>
<protein>
    <submittedName>
        <fullName evidence="1">Uncharacterized protein</fullName>
    </submittedName>
</protein>
<comment type="caution">
    <text evidence="1">The sequence shown here is derived from an EMBL/GenBank/DDBJ whole genome shotgun (WGS) entry which is preliminary data.</text>
</comment>